<dbReference type="Gene3D" id="3.30.450.20">
    <property type="entry name" value="PAS domain"/>
    <property type="match status" value="1"/>
</dbReference>
<comment type="function">
    <text evidence="12">Putative oxygen sensor; modulates the activity of FixJ, a transcriptional activator of nitrogen fixation fixK gene. FixL probably acts as a kinase that phosphorylates FixJ.</text>
</comment>
<organism evidence="17 18">
    <name type="scientific">Ferirhizobium litorale</name>
    <dbReference type="NCBI Taxonomy" id="2927786"/>
    <lineage>
        <taxon>Bacteria</taxon>
        <taxon>Pseudomonadati</taxon>
        <taxon>Pseudomonadota</taxon>
        <taxon>Alphaproteobacteria</taxon>
        <taxon>Hyphomicrobiales</taxon>
        <taxon>Rhizobiaceae</taxon>
        <taxon>Ferirhizobium</taxon>
    </lineage>
</organism>
<dbReference type="PANTHER" id="PTHR43065">
    <property type="entry name" value="SENSOR HISTIDINE KINASE"/>
    <property type="match status" value="1"/>
</dbReference>
<dbReference type="InterPro" id="IPR036097">
    <property type="entry name" value="HisK_dim/P_sf"/>
</dbReference>
<evidence type="ECO:0000256" key="7">
    <source>
        <dbReference type="ARBA" id="ARBA00022741"/>
    </source>
</evidence>
<accession>A0AAE3U4E4</accession>
<evidence type="ECO:0000256" key="8">
    <source>
        <dbReference type="ARBA" id="ARBA00022777"/>
    </source>
</evidence>
<gene>
    <name evidence="17" type="ORF">MRS75_22195</name>
</gene>
<dbReference type="Gene3D" id="3.30.565.10">
    <property type="entry name" value="Histidine kinase-like ATPase, C-terminal domain"/>
    <property type="match status" value="1"/>
</dbReference>
<dbReference type="SMART" id="SM00387">
    <property type="entry name" value="HATPase_c"/>
    <property type="match status" value="1"/>
</dbReference>
<feature type="domain" description="PAS" evidence="16">
    <location>
        <begin position="146"/>
        <end position="216"/>
    </location>
</feature>
<keyword evidence="14" id="KW-1133">Transmembrane helix</keyword>
<evidence type="ECO:0000256" key="2">
    <source>
        <dbReference type="ARBA" id="ARBA00001971"/>
    </source>
</evidence>
<dbReference type="SMART" id="SM00091">
    <property type="entry name" value="PAS"/>
    <property type="match status" value="1"/>
</dbReference>
<keyword evidence="9" id="KW-0067">ATP-binding</keyword>
<protein>
    <recommendedName>
        <fullName evidence="13">Sensor protein FixL</fullName>
        <ecNumber evidence="3">2.7.13.3</ecNumber>
    </recommendedName>
</protein>
<comment type="caution">
    <text evidence="17">The sequence shown here is derived from an EMBL/GenBank/DDBJ whole genome shotgun (WGS) entry which is preliminary data.</text>
</comment>
<dbReference type="CDD" id="cd00082">
    <property type="entry name" value="HisKA"/>
    <property type="match status" value="1"/>
</dbReference>
<evidence type="ECO:0000256" key="3">
    <source>
        <dbReference type="ARBA" id="ARBA00012438"/>
    </source>
</evidence>
<keyword evidence="5" id="KW-0349">Heme</keyword>
<keyword evidence="8" id="KW-0418">Kinase</keyword>
<dbReference type="InterPro" id="IPR035965">
    <property type="entry name" value="PAS-like_dom_sf"/>
</dbReference>
<name>A0AAE3U4E4_9HYPH</name>
<dbReference type="EC" id="2.7.13.3" evidence="3"/>
<evidence type="ECO:0000313" key="17">
    <source>
        <dbReference type="EMBL" id="MDI7924777.1"/>
    </source>
</evidence>
<dbReference type="GO" id="GO:0000155">
    <property type="term" value="F:phosphorelay sensor kinase activity"/>
    <property type="evidence" value="ECO:0007669"/>
    <property type="project" value="InterPro"/>
</dbReference>
<dbReference type="CDD" id="cd00130">
    <property type="entry name" value="PAS"/>
    <property type="match status" value="1"/>
</dbReference>
<dbReference type="PANTHER" id="PTHR43065:SF46">
    <property type="entry name" value="C4-DICARBOXYLATE TRANSPORT SENSOR PROTEIN DCTB"/>
    <property type="match status" value="1"/>
</dbReference>
<evidence type="ECO:0000259" key="15">
    <source>
        <dbReference type="PROSITE" id="PS50109"/>
    </source>
</evidence>
<evidence type="ECO:0000256" key="11">
    <source>
        <dbReference type="ARBA" id="ARBA00023012"/>
    </source>
</evidence>
<dbReference type="GO" id="GO:0006355">
    <property type="term" value="P:regulation of DNA-templated transcription"/>
    <property type="evidence" value="ECO:0007669"/>
    <property type="project" value="InterPro"/>
</dbReference>
<reference evidence="17" key="1">
    <citation type="submission" date="2022-03" db="EMBL/GenBank/DDBJ databases">
        <title>Fererhizobium litorale gen. nov., sp. nov., isolated from sandy sediments of the Sea of Japan seashore.</title>
        <authorList>
            <person name="Romanenko L."/>
            <person name="Kurilenko V."/>
            <person name="Otstavnykh N."/>
            <person name="Svetashev V."/>
            <person name="Tekutyeva L."/>
            <person name="Isaeva M."/>
            <person name="Mikhailov V."/>
        </authorList>
    </citation>
    <scope>NUCLEOTIDE SEQUENCE</scope>
    <source>
        <strain evidence="17">KMM 9576</strain>
    </source>
</reference>
<evidence type="ECO:0000256" key="14">
    <source>
        <dbReference type="SAM" id="Phobius"/>
    </source>
</evidence>
<dbReference type="Pfam" id="PF00512">
    <property type="entry name" value="HisKA"/>
    <property type="match status" value="1"/>
</dbReference>
<evidence type="ECO:0000256" key="1">
    <source>
        <dbReference type="ARBA" id="ARBA00000085"/>
    </source>
</evidence>
<dbReference type="SUPFAM" id="SSF47384">
    <property type="entry name" value="Homodimeric domain of signal transducing histidine kinase"/>
    <property type="match status" value="1"/>
</dbReference>
<keyword evidence="6" id="KW-0808">Transferase</keyword>
<keyword evidence="10" id="KW-0408">Iron</keyword>
<keyword evidence="14" id="KW-0812">Transmembrane</keyword>
<sequence>MRALTRINSDPAAEPADGLRGHMLQAALSRRLDFWRACLVAAIAVAVAFLVRLLLQDVLDNRLRFAFFLPVVLLIATIGGRWAGLFTLALSLIAAVVVSELFAPGATEAADIATFAALGFAAAWMGTMLFAAWRTIDETKATLDAREEHLKLLLDTVPDATIVIDHEGRVVSYNIAAVRQFGYEDTEVIGRNIRMLMPGPYQDEHDGYIRRYLSTGEKRIIGVDRVVVGQRKDGSTFPMKLVVGEMKVAGKSFFTGIVRDLTEREQSAARLEEVQGELARLARLNELGEMASTLAHELSQPLAAIANYAQGCNRLLAVAGDSGSDIRAAMAEITRHALRAGEIIRHLREFVMRGDTEKKPEDMRRLIEKAAALALVGSREQGIRTVFAFGAGSQSVMVDHVQIQQVLTNLMRNATEAMRDSEKRELTVRTSLDEASNVVVEVVDTGPGISEDITTELFSPFVTTKAGGMGLGLSISKRIIEAHGGAITAFRNDRGGATFRFTLPSLAET</sequence>
<evidence type="ECO:0000256" key="5">
    <source>
        <dbReference type="ARBA" id="ARBA00022617"/>
    </source>
</evidence>
<feature type="transmembrane region" description="Helical" evidence="14">
    <location>
        <begin position="115"/>
        <end position="133"/>
    </location>
</feature>
<evidence type="ECO:0000256" key="10">
    <source>
        <dbReference type="ARBA" id="ARBA00023004"/>
    </source>
</evidence>
<keyword evidence="7" id="KW-0547">Nucleotide-binding</keyword>
<evidence type="ECO:0000256" key="12">
    <source>
        <dbReference type="ARBA" id="ARBA00059827"/>
    </source>
</evidence>
<dbReference type="EMBL" id="JALDYZ010000018">
    <property type="protein sequence ID" value="MDI7924777.1"/>
    <property type="molecule type" value="Genomic_DNA"/>
</dbReference>
<dbReference type="Pfam" id="PF02518">
    <property type="entry name" value="HATPase_c"/>
    <property type="match status" value="1"/>
</dbReference>
<keyword evidence="14" id="KW-0472">Membrane</keyword>
<comment type="cofactor">
    <cofactor evidence="2">
        <name>heme</name>
        <dbReference type="ChEBI" id="CHEBI:30413"/>
    </cofactor>
</comment>
<dbReference type="InterPro" id="IPR036890">
    <property type="entry name" value="HATPase_C_sf"/>
</dbReference>
<evidence type="ECO:0000256" key="13">
    <source>
        <dbReference type="ARBA" id="ARBA00070616"/>
    </source>
</evidence>
<dbReference type="PROSITE" id="PS50112">
    <property type="entry name" value="PAS"/>
    <property type="match status" value="1"/>
</dbReference>
<dbReference type="InterPro" id="IPR004358">
    <property type="entry name" value="Sig_transdc_His_kin-like_C"/>
</dbReference>
<dbReference type="Gene3D" id="1.10.287.130">
    <property type="match status" value="1"/>
</dbReference>
<feature type="transmembrane region" description="Helical" evidence="14">
    <location>
        <begin position="34"/>
        <end position="55"/>
    </location>
</feature>
<dbReference type="AlphaFoldDB" id="A0AAE3U4E4"/>
<keyword evidence="11" id="KW-0902">Two-component regulatory system</keyword>
<dbReference type="SUPFAM" id="SSF55874">
    <property type="entry name" value="ATPase domain of HSP90 chaperone/DNA topoisomerase II/histidine kinase"/>
    <property type="match status" value="1"/>
</dbReference>
<dbReference type="InterPro" id="IPR013767">
    <property type="entry name" value="PAS_fold"/>
</dbReference>
<dbReference type="InterPro" id="IPR003661">
    <property type="entry name" value="HisK_dim/P_dom"/>
</dbReference>
<dbReference type="NCBIfam" id="TIGR00229">
    <property type="entry name" value="sensory_box"/>
    <property type="match status" value="1"/>
</dbReference>
<evidence type="ECO:0000256" key="4">
    <source>
        <dbReference type="ARBA" id="ARBA00022553"/>
    </source>
</evidence>
<evidence type="ECO:0000313" key="18">
    <source>
        <dbReference type="Proteomes" id="UP001161580"/>
    </source>
</evidence>
<feature type="domain" description="Histidine kinase" evidence="15">
    <location>
        <begin position="293"/>
        <end position="507"/>
    </location>
</feature>
<keyword evidence="5" id="KW-0479">Metal-binding</keyword>
<evidence type="ECO:0000256" key="6">
    <source>
        <dbReference type="ARBA" id="ARBA00022679"/>
    </source>
</evidence>
<evidence type="ECO:0000256" key="9">
    <source>
        <dbReference type="ARBA" id="ARBA00022840"/>
    </source>
</evidence>
<dbReference type="InterPro" id="IPR000014">
    <property type="entry name" value="PAS"/>
</dbReference>
<dbReference type="InterPro" id="IPR003594">
    <property type="entry name" value="HATPase_dom"/>
</dbReference>
<dbReference type="Pfam" id="PF00989">
    <property type="entry name" value="PAS"/>
    <property type="match status" value="1"/>
</dbReference>
<evidence type="ECO:0000259" key="16">
    <source>
        <dbReference type="PROSITE" id="PS50112"/>
    </source>
</evidence>
<dbReference type="SMART" id="SM00388">
    <property type="entry name" value="HisKA"/>
    <property type="match status" value="1"/>
</dbReference>
<dbReference type="PROSITE" id="PS50109">
    <property type="entry name" value="HIS_KIN"/>
    <property type="match status" value="1"/>
</dbReference>
<dbReference type="GO" id="GO:0005524">
    <property type="term" value="F:ATP binding"/>
    <property type="evidence" value="ECO:0007669"/>
    <property type="project" value="UniProtKB-KW"/>
</dbReference>
<proteinExistence type="predicted"/>
<dbReference type="Proteomes" id="UP001161580">
    <property type="component" value="Unassembled WGS sequence"/>
</dbReference>
<dbReference type="SUPFAM" id="SSF55785">
    <property type="entry name" value="PYP-like sensor domain (PAS domain)"/>
    <property type="match status" value="1"/>
</dbReference>
<keyword evidence="4" id="KW-0597">Phosphoprotein</keyword>
<dbReference type="FunFam" id="3.30.450.20:FF:000060">
    <property type="entry name" value="Sensor protein FixL"/>
    <property type="match status" value="1"/>
</dbReference>
<keyword evidence="18" id="KW-1185">Reference proteome</keyword>
<comment type="catalytic activity">
    <reaction evidence="1">
        <text>ATP + protein L-histidine = ADP + protein N-phospho-L-histidine.</text>
        <dbReference type="EC" id="2.7.13.3"/>
    </reaction>
</comment>
<dbReference type="PRINTS" id="PR00344">
    <property type="entry name" value="BCTRLSENSOR"/>
</dbReference>
<dbReference type="InterPro" id="IPR005467">
    <property type="entry name" value="His_kinase_dom"/>
</dbReference>